<accession>E0PCG8</accession>
<feature type="transmembrane region" description="Helical" evidence="1">
    <location>
        <begin position="233"/>
        <end position="251"/>
    </location>
</feature>
<dbReference type="Proteomes" id="UP000004290">
    <property type="component" value="Unassembled WGS sequence"/>
</dbReference>
<evidence type="ECO:0000313" key="2">
    <source>
        <dbReference type="EMBL" id="EFM27909.1"/>
    </source>
</evidence>
<dbReference type="HOGENOM" id="CLU_098669_0_0_9"/>
<organism evidence="2 3">
    <name type="scientific">Streptococcus equinus ATCC 700338</name>
    <dbReference type="NCBI Taxonomy" id="864569"/>
    <lineage>
        <taxon>Bacteria</taxon>
        <taxon>Bacillati</taxon>
        <taxon>Bacillota</taxon>
        <taxon>Bacilli</taxon>
        <taxon>Lactobacillales</taxon>
        <taxon>Streptococcaceae</taxon>
        <taxon>Streptococcus</taxon>
    </lineage>
</organism>
<feature type="transmembrane region" description="Helical" evidence="1">
    <location>
        <begin position="108"/>
        <end position="128"/>
    </location>
</feature>
<protein>
    <recommendedName>
        <fullName evidence="4">DUF3169 family protein</fullName>
    </recommendedName>
</protein>
<keyword evidence="1" id="KW-0812">Transmembrane</keyword>
<dbReference type="AlphaFoldDB" id="E0PCG8"/>
<evidence type="ECO:0000256" key="1">
    <source>
        <dbReference type="SAM" id="Phobius"/>
    </source>
</evidence>
<feature type="transmembrane region" description="Helical" evidence="1">
    <location>
        <begin position="12"/>
        <end position="36"/>
    </location>
</feature>
<evidence type="ECO:0008006" key="4">
    <source>
        <dbReference type="Google" id="ProtNLM"/>
    </source>
</evidence>
<comment type="caution">
    <text evidence="2">The sequence shown here is derived from an EMBL/GenBank/DDBJ whole genome shotgun (WGS) entry which is preliminary data.</text>
</comment>
<keyword evidence="3" id="KW-1185">Reference proteome</keyword>
<evidence type="ECO:0000313" key="3">
    <source>
        <dbReference type="Proteomes" id="UP000004290"/>
    </source>
</evidence>
<reference evidence="2 3" key="1">
    <citation type="submission" date="2010-07" db="EMBL/GenBank/DDBJ databases">
        <authorList>
            <person name="Muzny D."/>
            <person name="Qin X."/>
            <person name="Deng J."/>
            <person name="Jiang H."/>
            <person name="Liu Y."/>
            <person name="Qu J."/>
            <person name="Song X.-Z."/>
            <person name="Zhang L."/>
            <person name="Thornton R."/>
            <person name="Coyle M."/>
            <person name="Francisco L."/>
            <person name="Jackson L."/>
            <person name="Javaid M."/>
            <person name="Korchina V."/>
            <person name="Kovar C."/>
            <person name="Mata R."/>
            <person name="Mathew T."/>
            <person name="Ngo R."/>
            <person name="Nguyen L."/>
            <person name="Nguyen N."/>
            <person name="Okwuonu G."/>
            <person name="Ongeri F."/>
            <person name="Pham C."/>
            <person name="Simmons D."/>
            <person name="Wilczek-Boney K."/>
            <person name="Hale W."/>
            <person name="Jakkamsetti A."/>
            <person name="Pham P."/>
            <person name="Ruth R."/>
            <person name="San Lucas F."/>
            <person name="Warren J."/>
            <person name="Zhang J."/>
            <person name="Zhao Z."/>
            <person name="Zhou C."/>
            <person name="Zhu D."/>
            <person name="Lee S."/>
            <person name="Bess C."/>
            <person name="Blankenburg K."/>
            <person name="Forbes L."/>
            <person name="Fu Q."/>
            <person name="Gubbala S."/>
            <person name="Hirani K."/>
            <person name="Jayaseelan J.C."/>
            <person name="Lara F."/>
            <person name="Munidasa M."/>
            <person name="Palculict T."/>
            <person name="Patil S."/>
            <person name="Pu L.-L."/>
            <person name="Saada N."/>
            <person name="Tang L."/>
            <person name="Weissenberger G."/>
            <person name="Zhu Y."/>
            <person name="Hemphill L."/>
            <person name="Shang Y."/>
            <person name="Youmans B."/>
            <person name="Ayvaz T."/>
            <person name="Ross M."/>
            <person name="Santibanez J."/>
            <person name="Aqrawi P."/>
            <person name="Gross S."/>
            <person name="Joshi V."/>
            <person name="Fowler G."/>
            <person name="Nazareth L."/>
            <person name="Reid J."/>
            <person name="Worley K."/>
            <person name="Petrosino J."/>
            <person name="Highlander S."/>
            <person name="Gibbs R."/>
        </authorList>
    </citation>
    <scope>NUCLEOTIDE SEQUENCE [LARGE SCALE GENOMIC DNA]</scope>
    <source>
        <strain evidence="2 3">ATCC 700338</strain>
    </source>
</reference>
<feature type="transmembrane region" description="Helical" evidence="1">
    <location>
        <begin position="140"/>
        <end position="161"/>
    </location>
</feature>
<proteinExistence type="predicted"/>
<keyword evidence="1" id="KW-0472">Membrane</keyword>
<sequence>MKKTKRLTIAQRILTWFGIFVVSALAGGLIVIGYFGVDFGDNVLTFNYDTFMVLAYGITAISIIVTLWFMYQANHYHNRYESMGDDDDEDDSYEVYRKTFKNLEFATIFYNVSVALILLSIFGDVYGFHDRIVSGAVLNLTAYVKDIIFLALLIIFQVMIFKLTQKIRHYKLSTFPTIKEVKEFAYSYDEGELQANYEQAFLIVFNLNQYLPFVYIVLCVLATLSSVDVTSGLVVTTAIYLYINLANIRFVNKYFRK</sequence>
<dbReference type="Pfam" id="PF11368">
    <property type="entry name" value="DUF3169"/>
    <property type="match status" value="1"/>
</dbReference>
<feature type="transmembrane region" description="Helical" evidence="1">
    <location>
        <begin position="210"/>
        <end position="227"/>
    </location>
</feature>
<dbReference type="InterPro" id="IPR021509">
    <property type="entry name" value="DUF3169"/>
</dbReference>
<feature type="transmembrane region" description="Helical" evidence="1">
    <location>
        <begin position="51"/>
        <end position="71"/>
    </location>
</feature>
<name>E0PCG8_STREI</name>
<dbReference type="RefSeq" id="WP_003063883.1">
    <property type="nucleotide sequence ID" value="NZ_GL397128.1"/>
</dbReference>
<gene>
    <name evidence="2" type="ORF">HMPREF9319_0541</name>
</gene>
<dbReference type="EMBL" id="AEEL01000010">
    <property type="protein sequence ID" value="EFM27909.1"/>
    <property type="molecule type" value="Genomic_DNA"/>
</dbReference>
<keyword evidence="1" id="KW-1133">Transmembrane helix</keyword>